<keyword evidence="2" id="KW-0813">Transport</keyword>
<dbReference type="GO" id="GO:0017056">
    <property type="term" value="F:structural constituent of nuclear pore"/>
    <property type="evidence" value="ECO:0007669"/>
    <property type="project" value="InterPro"/>
</dbReference>
<dbReference type="InterPro" id="IPR019321">
    <property type="entry name" value="Nucleoporin_Nup88"/>
</dbReference>
<dbReference type="PANTHER" id="PTHR13257:SF0">
    <property type="entry name" value="NUCLEAR PORE COMPLEX PROTEIN NUP88"/>
    <property type="match status" value="1"/>
</dbReference>
<name>A0A653DW13_CALMS</name>
<dbReference type="InterPro" id="IPR037700">
    <property type="entry name" value="NUP88/NUP82"/>
</dbReference>
<evidence type="ECO:0000313" key="10">
    <source>
        <dbReference type="Proteomes" id="UP000410492"/>
    </source>
</evidence>
<accession>A0A653DW13</accession>
<dbReference type="OrthoDB" id="341482at2759"/>
<evidence type="ECO:0000256" key="3">
    <source>
        <dbReference type="ARBA" id="ARBA00022816"/>
    </source>
</evidence>
<reference evidence="9 10" key="1">
    <citation type="submission" date="2019-01" db="EMBL/GenBank/DDBJ databases">
        <authorList>
            <person name="Sayadi A."/>
        </authorList>
    </citation>
    <scope>NUCLEOTIDE SEQUENCE [LARGE SCALE GENOMIC DNA]</scope>
</reference>
<dbReference type="GO" id="GO:0006406">
    <property type="term" value="P:mRNA export from nucleus"/>
    <property type="evidence" value="ECO:0007669"/>
    <property type="project" value="TreeGrafter"/>
</dbReference>
<evidence type="ECO:0000256" key="8">
    <source>
        <dbReference type="SAM" id="Coils"/>
    </source>
</evidence>
<evidence type="ECO:0000313" key="9">
    <source>
        <dbReference type="EMBL" id="VEN64386.1"/>
    </source>
</evidence>
<gene>
    <name evidence="9" type="ORF">CALMAC_LOCUS20915</name>
</gene>
<dbReference type="AlphaFoldDB" id="A0A653DW13"/>
<proteinExistence type="predicted"/>
<feature type="non-terminal residue" evidence="9">
    <location>
        <position position="1"/>
    </location>
</feature>
<keyword evidence="8" id="KW-0175">Coiled coil</keyword>
<keyword evidence="6" id="KW-0906">Nuclear pore complex</keyword>
<dbReference type="GO" id="GO:0000055">
    <property type="term" value="P:ribosomal large subunit export from nucleus"/>
    <property type="evidence" value="ECO:0007669"/>
    <property type="project" value="InterPro"/>
</dbReference>
<evidence type="ECO:0000256" key="1">
    <source>
        <dbReference type="ARBA" id="ARBA00004567"/>
    </source>
</evidence>
<evidence type="ECO:0000256" key="2">
    <source>
        <dbReference type="ARBA" id="ARBA00022448"/>
    </source>
</evidence>
<evidence type="ECO:0000256" key="5">
    <source>
        <dbReference type="ARBA" id="ARBA00023010"/>
    </source>
</evidence>
<keyword evidence="3" id="KW-0509">mRNA transport</keyword>
<feature type="coiled-coil region" evidence="8">
    <location>
        <begin position="460"/>
        <end position="515"/>
    </location>
</feature>
<evidence type="ECO:0000256" key="4">
    <source>
        <dbReference type="ARBA" id="ARBA00022927"/>
    </source>
</evidence>
<comment type="subcellular location">
    <subcellularLocation>
        <location evidence="1">Nucleus</location>
        <location evidence="1">Nuclear pore complex</location>
    </subcellularLocation>
</comment>
<keyword evidence="5" id="KW-0811">Translocation</keyword>
<evidence type="ECO:0000256" key="6">
    <source>
        <dbReference type="ARBA" id="ARBA00023132"/>
    </source>
</evidence>
<evidence type="ECO:0000256" key="7">
    <source>
        <dbReference type="ARBA" id="ARBA00023242"/>
    </source>
</evidence>
<keyword evidence="10" id="KW-1185">Reference proteome</keyword>
<dbReference type="EMBL" id="CAACVG010015318">
    <property type="protein sequence ID" value="VEN64386.1"/>
    <property type="molecule type" value="Genomic_DNA"/>
</dbReference>
<dbReference type="PANTHER" id="PTHR13257">
    <property type="entry name" value="NUCLEOPORIN NUP84-RELATED"/>
    <property type="match status" value="1"/>
</dbReference>
<sequence length="619" mass="70843">NKSYRFSSRSYSLDERLLSCSDTVQVRQVRFHPGSIDHNHVLVLTSDNKLRLYQIRGQEAVGVAIFPVGEEPSGLFPGSKTPFLDIYGEIAVDFDFGHPEISETPLYPDEEERSIASPSPAQDEDKYYINVETQTVDRIVPKSLPEKEKLKKKWESLIWPIYILRGDMTVYYMYIDLKSRSKVPVKGPIPLSSFDAGENEACSLICLNTTPQIICIALSNGSICHSVVLSIDKELHNQLKKNARSLNEVPDKEMLVFESVELEMGLKTLDDDIDIKPNKYPIFLHKDELKSGKYFATHTTGVHMITIGCVDELQAYAESATDDADPTPDIFQNPSKAEYLVCTKAASSEKVNPVIGFSIYYEPPSVIVLLGDGSVLTLGIFYAPSVPPMEGLVDTNSPLKKMLKEPFDQYIQKILKKASTQPVLKLSAGGERIQEQCYELLQRTAQIFREEHFKQHTKAREEIEKRVQTLTLMMKNQQKELERINKEKEELQEKASNLAEKYEDAKDKQDEIIKRCEHILMLVARKRSEPTEAEKIFMKECKEANEKIVQYWDQIDKIKKKMKYQQIQMENWKKQEGKRVSTINESHVNTIKTNLGETTKTIAEMITEVKDIMKHFNLK</sequence>
<organism evidence="9 10">
    <name type="scientific">Callosobruchus maculatus</name>
    <name type="common">Southern cowpea weevil</name>
    <name type="synonym">Pulse bruchid</name>
    <dbReference type="NCBI Taxonomy" id="64391"/>
    <lineage>
        <taxon>Eukaryota</taxon>
        <taxon>Metazoa</taxon>
        <taxon>Ecdysozoa</taxon>
        <taxon>Arthropoda</taxon>
        <taxon>Hexapoda</taxon>
        <taxon>Insecta</taxon>
        <taxon>Pterygota</taxon>
        <taxon>Neoptera</taxon>
        <taxon>Endopterygota</taxon>
        <taxon>Coleoptera</taxon>
        <taxon>Polyphaga</taxon>
        <taxon>Cucujiformia</taxon>
        <taxon>Chrysomeloidea</taxon>
        <taxon>Chrysomelidae</taxon>
        <taxon>Bruchinae</taxon>
        <taxon>Bruchini</taxon>
        <taxon>Callosobruchus</taxon>
    </lineage>
</organism>
<dbReference type="GO" id="GO:0006606">
    <property type="term" value="P:protein import into nucleus"/>
    <property type="evidence" value="ECO:0007669"/>
    <property type="project" value="TreeGrafter"/>
</dbReference>
<dbReference type="GO" id="GO:0000056">
    <property type="term" value="P:ribosomal small subunit export from nucleus"/>
    <property type="evidence" value="ECO:0007669"/>
    <property type="project" value="InterPro"/>
</dbReference>
<keyword evidence="7" id="KW-0539">Nucleus</keyword>
<keyword evidence="4" id="KW-0653">Protein transport</keyword>
<evidence type="ECO:0008006" key="11">
    <source>
        <dbReference type="Google" id="ProtNLM"/>
    </source>
</evidence>
<dbReference type="Proteomes" id="UP000410492">
    <property type="component" value="Unassembled WGS sequence"/>
</dbReference>
<protein>
    <recommendedName>
        <fullName evidence="11">Nucleoporin Nup88</fullName>
    </recommendedName>
</protein>
<dbReference type="GO" id="GO:0005643">
    <property type="term" value="C:nuclear pore"/>
    <property type="evidence" value="ECO:0007669"/>
    <property type="project" value="UniProtKB-SubCell"/>
</dbReference>
<dbReference type="Pfam" id="PF10168">
    <property type="entry name" value="Nup88"/>
    <property type="match status" value="1"/>
</dbReference>